<keyword evidence="3" id="KW-1185">Reference proteome</keyword>
<feature type="transmembrane region" description="Helical" evidence="1">
    <location>
        <begin position="304"/>
        <end position="324"/>
    </location>
</feature>
<dbReference type="STRING" id="292563.Cyast_0801"/>
<keyword evidence="1" id="KW-1133">Transmembrane helix</keyword>
<dbReference type="eggNOG" id="COG5360">
    <property type="taxonomic scope" value="Bacteria"/>
</dbReference>
<dbReference type="BioCyc" id="CSTA292563:G1353-807-MONOMER"/>
<feature type="transmembrane region" description="Helical" evidence="1">
    <location>
        <begin position="344"/>
        <end position="367"/>
    </location>
</feature>
<sequence length="431" mass="49638">MNPNPAIMKSVEKLDYRVTVGDVASESGLSVALAQQELLALASEAGGHLQVAETGDMVYAFPNDFRTILRNRYWKLRAKQWLSKVWEVVFYLIRISFGILLVASIIILAVAIAVIVIALSASRGDNNNRSSNSRGGGGMMFMPNFWLMPNPFSIFSPRYHRNNYYYQQYNRGNIPQQPKQKSELNFLESIYSFLFGDGNPNPNLEERRWQEIAAVIQNNQGAVIAEQVAPYLDNINIYNERDEDYMLPVLTRFNGYPEVSETGNIIYYFPELQVKANVKEKSSISPYLEENKWQFSIATSSQKIMAIALGGIYFILVLVFYSLAQQDITTLSPDLLYFIDFVRFIYPILFGYSVAYLVVPLIRYFWLQNRNEKIVNRNNNREQRANLLIENKQELQPKINYARQFAQQKILSEDNMIYSTDKDMLDNLLGD</sequence>
<dbReference type="HOGENOM" id="CLU_029821_0_0_3"/>
<name>K9YL09_CYASC</name>
<organism evidence="2 3">
    <name type="scientific">Cyanobacterium stanieri (strain ATCC 29140 / PCC 7202)</name>
    <dbReference type="NCBI Taxonomy" id="292563"/>
    <lineage>
        <taxon>Bacteria</taxon>
        <taxon>Bacillati</taxon>
        <taxon>Cyanobacteriota</taxon>
        <taxon>Cyanophyceae</taxon>
        <taxon>Oscillatoriophycideae</taxon>
        <taxon>Chroococcales</taxon>
        <taxon>Geminocystaceae</taxon>
        <taxon>Cyanobacterium</taxon>
    </lineage>
</organism>
<evidence type="ECO:0000313" key="2">
    <source>
        <dbReference type="EMBL" id="AFZ46773.1"/>
    </source>
</evidence>
<keyword evidence="1" id="KW-0472">Membrane</keyword>
<dbReference type="PATRIC" id="fig|292563.3.peg.843"/>
<keyword evidence="1" id="KW-0812">Transmembrane</keyword>
<proteinExistence type="predicted"/>
<reference evidence="3" key="1">
    <citation type="journal article" date="2013" name="Proc. Natl. Acad. Sci. U.S.A.">
        <title>Improving the coverage of the cyanobacterial phylum using diversity-driven genome sequencing.</title>
        <authorList>
            <person name="Shih P.M."/>
            <person name="Wu D."/>
            <person name="Latifi A."/>
            <person name="Axen S.D."/>
            <person name="Fewer D.P."/>
            <person name="Talla E."/>
            <person name="Calteau A."/>
            <person name="Cai F."/>
            <person name="Tandeau de Marsac N."/>
            <person name="Rippka R."/>
            <person name="Herdman M."/>
            <person name="Sivonen K."/>
            <person name="Coursin T."/>
            <person name="Laurent T."/>
            <person name="Goodwin L."/>
            <person name="Nolan M."/>
            <person name="Davenport K.W."/>
            <person name="Han C.S."/>
            <person name="Rubin E.M."/>
            <person name="Eisen J.A."/>
            <person name="Woyke T."/>
            <person name="Gugger M."/>
            <person name="Kerfeld C.A."/>
        </authorList>
    </citation>
    <scope>NUCLEOTIDE SEQUENCE [LARGE SCALE GENOMIC DNA]</scope>
    <source>
        <strain evidence="3">ATCC 29140 / PCC 7202</strain>
    </source>
</reference>
<dbReference type="EMBL" id="CP003940">
    <property type="protein sequence ID" value="AFZ46773.1"/>
    <property type="molecule type" value="Genomic_DNA"/>
</dbReference>
<gene>
    <name evidence="2" type="ordered locus">Cyast_0801</name>
</gene>
<feature type="transmembrane region" description="Helical" evidence="1">
    <location>
        <begin position="91"/>
        <end position="119"/>
    </location>
</feature>
<protein>
    <submittedName>
        <fullName evidence="2">Uncharacterized protein</fullName>
    </submittedName>
</protein>
<dbReference type="Proteomes" id="UP000010483">
    <property type="component" value="Chromosome"/>
</dbReference>
<dbReference type="InterPro" id="IPR044200">
    <property type="entry name" value="At5g03900-like"/>
</dbReference>
<dbReference type="PANTHER" id="PTHR47380">
    <property type="entry name" value="OS02G0533000 PROTEIN"/>
    <property type="match status" value="1"/>
</dbReference>
<evidence type="ECO:0000313" key="3">
    <source>
        <dbReference type="Proteomes" id="UP000010483"/>
    </source>
</evidence>
<evidence type="ECO:0000256" key="1">
    <source>
        <dbReference type="SAM" id="Phobius"/>
    </source>
</evidence>
<dbReference type="PANTHER" id="PTHR47380:SF4">
    <property type="entry name" value="OS02G0533000 PROTEIN"/>
    <property type="match status" value="1"/>
</dbReference>
<dbReference type="KEGG" id="csn:Cyast_0801"/>
<dbReference type="AlphaFoldDB" id="K9YL09"/>
<accession>K9YL09</accession>